<comment type="caution">
    <text evidence="2">The sequence shown here is derived from an EMBL/GenBank/DDBJ whole genome shotgun (WGS) entry which is preliminary data.</text>
</comment>
<organism evidence="2 3">
    <name type="scientific">Ensifer canadensis</name>
    <dbReference type="NCBI Taxonomy" id="555315"/>
    <lineage>
        <taxon>Bacteria</taxon>
        <taxon>Pseudomonadati</taxon>
        <taxon>Pseudomonadota</taxon>
        <taxon>Alphaproteobacteria</taxon>
        <taxon>Hyphomicrobiales</taxon>
        <taxon>Rhizobiaceae</taxon>
        <taxon>Sinorhizobium/Ensifer group</taxon>
        <taxon>Ensifer</taxon>
    </lineage>
</organism>
<keyword evidence="1" id="KW-1133">Transmembrane helix</keyword>
<sequence>MSNFFKETLPYLFTGFSGAVLAWLLFWYLRSLLFYWRNGWDFSVDFGPPMAWGDEFPTSGNEMQPREKVLWGYPVTVLICAYIFGMSVYFFWGP</sequence>
<dbReference type="EMBL" id="WXFA01000009">
    <property type="protein sequence ID" value="MBM3092447.1"/>
    <property type="molecule type" value="Genomic_DNA"/>
</dbReference>
<keyword evidence="1" id="KW-0812">Transmembrane</keyword>
<dbReference type="AlphaFoldDB" id="A0AAW4FJY0"/>
<dbReference type="RefSeq" id="WP_203528309.1">
    <property type="nucleotide sequence ID" value="NZ_CP083370.1"/>
</dbReference>
<name>A0AAW4FJY0_9HYPH</name>
<reference evidence="2 3" key="1">
    <citation type="submission" date="2020-01" db="EMBL/GenBank/DDBJ databases">
        <title>Draft genome assembly of Ensifer adhaerens T173.</title>
        <authorList>
            <person name="Craig J.E."/>
            <person name="Stinchcombe J.R."/>
        </authorList>
    </citation>
    <scope>NUCLEOTIDE SEQUENCE [LARGE SCALE GENOMIC DNA]</scope>
    <source>
        <strain evidence="2 3">T173</strain>
    </source>
</reference>
<accession>A0AAW4FJY0</accession>
<keyword evidence="3" id="KW-1185">Reference proteome</keyword>
<gene>
    <name evidence="2" type="ORF">GFB56_16735</name>
</gene>
<dbReference type="Proteomes" id="UP000744980">
    <property type="component" value="Unassembled WGS sequence"/>
</dbReference>
<evidence type="ECO:0000313" key="3">
    <source>
        <dbReference type="Proteomes" id="UP000744980"/>
    </source>
</evidence>
<protein>
    <submittedName>
        <fullName evidence="2">Uncharacterized protein</fullName>
    </submittedName>
</protein>
<feature type="transmembrane region" description="Helical" evidence="1">
    <location>
        <begin position="70"/>
        <end position="92"/>
    </location>
</feature>
<proteinExistence type="predicted"/>
<feature type="transmembrane region" description="Helical" evidence="1">
    <location>
        <begin position="12"/>
        <end position="29"/>
    </location>
</feature>
<evidence type="ECO:0000313" key="2">
    <source>
        <dbReference type="EMBL" id="MBM3092447.1"/>
    </source>
</evidence>
<keyword evidence="1" id="KW-0472">Membrane</keyword>
<evidence type="ECO:0000256" key="1">
    <source>
        <dbReference type="SAM" id="Phobius"/>
    </source>
</evidence>